<evidence type="ECO:0000313" key="4">
    <source>
        <dbReference type="Proteomes" id="UP000565205"/>
    </source>
</evidence>
<dbReference type="Pfam" id="PF00990">
    <property type="entry name" value="GGDEF"/>
    <property type="match status" value="1"/>
</dbReference>
<protein>
    <submittedName>
        <fullName evidence="3">GGDEF domain-containing protein</fullName>
    </submittedName>
</protein>
<dbReference type="SUPFAM" id="SSF55073">
    <property type="entry name" value="Nucleotide cyclase"/>
    <property type="match status" value="1"/>
</dbReference>
<sequence>MGVATRNDVLRSIIMIAILVTCCGCLGGLEATAPLAMFAALTSAARWFYTGPVQRARGDGPMLAATLACAFSAGLIGGVAMSSGHRGLMVIAAVQTAAIAVGHSMVNAGIPRAARLSASILIITFVILTAISLRSEVLPIVLLVPVWLMVIFTVVARLHAVLARSLWAQRMTDHLANHDPLTGLPNRARFMQCLQAACDVAAHPGAATGHVLYLDLDGFKAVNDSLGHIAGDQLLRAVSQGFTRALGEGDILARLGGDEFAVILSPAPPERVHRIAEALVHVATAPFQLDGLPPIRIGVSIGGATLAARLGISDLLHLADTMLYEAKRSGRGTFRLAPCPATDLAPA</sequence>
<feature type="transmembrane region" description="Helical" evidence="1">
    <location>
        <begin position="137"/>
        <end position="162"/>
    </location>
</feature>
<keyword evidence="1" id="KW-0472">Membrane</keyword>
<feature type="transmembrane region" description="Helical" evidence="1">
    <location>
        <begin position="12"/>
        <end position="41"/>
    </location>
</feature>
<dbReference type="InterPro" id="IPR000160">
    <property type="entry name" value="GGDEF_dom"/>
</dbReference>
<feature type="transmembrane region" description="Helical" evidence="1">
    <location>
        <begin position="62"/>
        <end position="81"/>
    </location>
</feature>
<dbReference type="PANTHER" id="PTHR46663:SF4">
    <property type="entry name" value="DIGUANYLATE CYCLASE DGCT-RELATED"/>
    <property type="match status" value="1"/>
</dbReference>
<feature type="domain" description="GGDEF" evidence="2">
    <location>
        <begin position="207"/>
        <end position="339"/>
    </location>
</feature>
<dbReference type="CDD" id="cd01949">
    <property type="entry name" value="GGDEF"/>
    <property type="match status" value="1"/>
</dbReference>
<dbReference type="Gene3D" id="3.30.70.270">
    <property type="match status" value="1"/>
</dbReference>
<evidence type="ECO:0000259" key="2">
    <source>
        <dbReference type="PROSITE" id="PS50887"/>
    </source>
</evidence>
<proteinExistence type="predicted"/>
<dbReference type="NCBIfam" id="TIGR00254">
    <property type="entry name" value="GGDEF"/>
    <property type="match status" value="1"/>
</dbReference>
<comment type="caution">
    <text evidence="3">The sequence shown here is derived from an EMBL/GenBank/DDBJ whole genome shotgun (WGS) entry which is preliminary data.</text>
</comment>
<dbReference type="InterPro" id="IPR043128">
    <property type="entry name" value="Rev_trsase/Diguanyl_cyclase"/>
</dbReference>
<dbReference type="SMART" id="SM00267">
    <property type="entry name" value="GGDEF"/>
    <property type="match status" value="1"/>
</dbReference>
<evidence type="ECO:0000256" key="1">
    <source>
        <dbReference type="SAM" id="Phobius"/>
    </source>
</evidence>
<dbReference type="PANTHER" id="PTHR46663">
    <property type="entry name" value="DIGUANYLATE CYCLASE DGCT-RELATED"/>
    <property type="match status" value="1"/>
</dbReference>
<accession>A0A850NP56</accession>
<keyword evidence="1" id="KW-1133">Transmembrane helix</keyword>
<dbReference type="AlphaFoldDB" id="A0A850NP56"/>
<keyword evidence="1" id="KW-0812">Transmembrane</keyword>
<dbReference type="Proteomes" id="UP000565205">
    <property type="component" value="Unassembled WGS sequence"/>
</dbReference>
<dbReference type="PROSITE" id="PS50887">
    <property type="entry name" value="GGDEF"/>
    <property type="match status" value="1"/>
</dbReference>
<organism evidence="3 4">
    <name type="scientific">Endobacter medicaginis</name>
    <dbReference type="NCBI Taxonomy" id="1181271"/>
    <lineage>
        <taxon>Bacteria</taxon>
        <taxon>Pseudomonadati</taxon>
        <taxon>Pseudomonadota</taxon>
        <taxon>Alphaproteobacteria</taxon>
        <taxon>Acetobacterales</taxon>
        <taxon>Acetobacteraceae</taxon>
        <taxon>Endobacter</taxon>
    </lineage>
</organism>
<gene>
    <name evidence="3" type="ORF">HUK83_07405</name>
</gene>
<reference evidence="3 4" key="1">
    <citation type="submission" date="2020-06" db="EMBL/GenBank/DDBJ databases">
        <title>Description of novel acetic acid bacteria.</title>
        <authorList>
            <person name="Sombolestani A."/>
        </authorList>
    </citation>
    <scope>NUCLEOTIDE SEQUENCE [LARGE SCALE GENOMIC DNA]</scope>
    <source>
        <strain evidence="3 4">LMG 26838</strain>
    </source>
</reference>
<dbReference type="InterPro" id="IPR029787">
    <property type="entry name" value="Nucleotide_cyclase"/>
</dbReference>
<feature type="transmembrane region" description="Helical" evidence="1">
    <location>
        <begin position="87"/>
        <end position="106"/>
    </location>
</feature>
<dbReference type="InterPro" id="IPR052163">
    <property type="entry name" value="DGC-Regulatory_Protein"/>
</dbReference>
<evidence type="ECO:0000313" key="3">
    <source>
        <dbReference type="EMBL" id="NVN30159.1"/>
    </source>
</evidence>
<feature type="transmembrane region" description="Helical" evidence="1">
    <location>
        <begin position="113"/>
        <end position="131"/>
    </location>
</feature>
<name>A0A850NP56_9PROT</name>
<dbReference type="EMBL" id="JABXXQ010000111">
    <property type="protein sequence ID" value="NVN30159.1"/>
    <property type="molecule type" value="Genomic_DNA"/>
</dbReference>